<dbReference type="InterPro" id="IPR052126">
    <property type="entry name" value="Spindle_Org/Thrombomodulin"/>
</dbReference>
<keyword evidence="1" id="KW-0677">Repeat</keyword>
<evidence type="ECO:0000313" key="6">
    <source>
        <dbReference type="EMBL" id="CAG9110384.1"/>
    </source>
</evidence>
<evidence type="ECO:0000313" key="9">
    <source>
        <dbReference type="WBParaSite" id="BXY_1540400.1"/>
    </source>
</evidence>
<evidence type="ECO:0000259" key="4">
    <source>
        <dbReference type="PROSITE" id="PS51549"/>
    </source>
</evidence>
<evidence type="ECO:0000313" key="5">
    <source>
        <dbReference type="EMBL" id="CAD5222469.1"/>
    </source>
</evidence>
<dbReference type="eggNOG" id="KOG4731">
    <property type="taxonomic scope" value="Eukaryota"/>
</dbReference>
<reference evidence="6" key="2">
    <citation type="submission" date="2020-08" db="EMBL/GenBank/DDBJ databases">
        <authorList>
            <person name="Kikuchi T."/>
        </authorList>
    </citation>
    <scope>NUCLEOTIDE SEQUENCE</scope>
    <source>
        <strain evidence="5">Ka4C1</strain>
    </source>
</reference>
<protein>
    <submittedName>
        <fullName evidence="5">(pine wood nematode) hypothetical protein</fullName>
    </submittedName>
    <submittedName>
        <fullName evidence="9">DM13 domain-containing protein</fullName>
    </submittedName>
</protein>
<dbReference type="PANTHER" id="PTHR24036">
    <property type="entry name" value="SKELETOR-RELATED"/>
    <property type="match status" value="1"/>
</dbReference>
<keyword evidence="8" id="KW-1185">Reference proteome</keyword>
<dbReference type="PANTHER" id="PTHR24036:SF5">
    <property type="entry name" value="THROMBOMODULIN"/>
    <property type="match status" value="1"/>
</dbReference>
<feature type="domain" description="DM13" evidence="4">
    <location>
        <begin position="535"/>
        <end position="647"/>
    </location>
</feature>
<feature type="compositionally biased region" description="Low complexity" evidence="2">
    <location>
        <begin position="182"/>
        <end position="247"/>
    </location>
</feature>
<evidence type="ECO:0000313" key="7">
    <source>
        <dbReference type="Proteomes" id="UP000095284"/>
    </source>
</evidence>
<name>A0A1I7SQU1_BURXY</name>
<gene>
    <name evidence="5" type="ORF">BXYJ_LOCUS7437</name>
</gene>
<evidence type="ECO:0000256" key="1">
    <source>
        <dbReference type="ARBA" id="ARBA00022737"/>
    </source>
</evidence>
<dbReference type="EMBL" id="CAJFCV020000003">
    <property type="protein sequence ID" value="CAG9110384.1"/>
    <property type="molecule type" value="Genomic_DNA"/>
</dbReference>
<evidence type="ECO:0000313" key="8">
    <source>
        <dbReference type="Proteomes" id="UP000659654"/>
    </source>
</evidence>
<dbReference type="OrthoDB" id="2448405at2759"/>
<feature type="signal peptide" evidence="3">
    <location>
        <begin position="1"/>
        <end position="15"/>
    </location>
</feature>
<dbReference type="AlphaFoldDB" id="A0A1I7SQU1"/>
<feature type="region of interest" description="Disordered" evidence="2">
    <location>
        <begin position="174"/>
        <end position="265"/>
    </location>
</feature>
<dbReference type="PROSITE" id="PS51549">
    <property type="entry name" value="DM13"/>
    <property type="match status" value="1"/>
</dbReference>
<organism evidence="7 9">
    <name type="scientific">Bursaphelenchus xylophilus</name>
    <name type="common">Pinewood nematode worm</name>
    <name type="synonym">Aphelenchoides xylophilus</name>
    <dbReference type="NCBI Taxonomy" id="6326"/>
    <lineage>
        <taxon>Eukaryota</taxon>
        <taxon>Metazoa</taxon>
        <taxon>Ecdysozoa</taxon>
        <taxon>Nematoda</taxon>
        <taxon>Chromadorea</taxon>
        <taxon>Rhabditida</taxon>
        <taxon>Tylenchina</taxon>
        <taxon>Tylenchomorpha</taxon>
        <taxon>Aphelenchoidea</taxon>
        <taxon>Aphelenchoididae</taxon>
        <taxon>Bursaphelenchus</taxon>
    </lineage>
</organism>
<reference evidence="9" key="1">
    <citation type="submission" date="2016-11" db="UniProtKB">
        <authorList>
            <consortium name="WormBaseParasite"/>
        </authorList>
    </citation>
    <scope>IDENTIFICATION</scope>
</reference>
<sequence>MLLRWLCLLTALASAQDLDKYYGIPLSGVHLSSDATSGELYAYDEYTIFFNHLNHAPKIAGCTAMMLGPPRPQDKGHSLIPGHGVIVPVAQINDAPFDDGAPVPVVFDRNLKRKVALKRRLKRNINRIFGNNLFNWPVQMDHLLIAPGKNKLPGASVTANSFNGIHIQRGTKNLTETEINITPVSSSTSSTTQTTTTTSTTSAPTSSTAPSTTSSSSSQPSSTSTGPSTSPSTTPPSVTSATPASTTVRVETSSQRTHGQQLVVQAKMTPVPVKSTRLEALNKKSEKGALLSDVLAISNAPVSETSTRASTTTLTSPTTEKQASTTTTASPTTPRTTQPTTRVTVTRKLAIKTLPPSTTSTASSKPPRVLKTPFSGIPDSETDEFDSEFPDVLQIPARSQGEYKLDVHYSDLIQKLGEDSNEFRRAPAREQKSRDKDEHEHTWKVVEDPHKDHRERVLKQLLAEEGTSQFIEPSRKIIPLDKTLALPEIHQKQVFFAIQNGAKLSDYHWFGLYDHCEQRHLKLVSLRGVDPPREERIMPLSGWSNGISSYRVHILNCNTILIPGFTFEPGTDARNSFFVAGIGDFPDQIEKQVKISIVGEQPNKPLRRYENEDVLLRLPHTYRTFDIDFISVYNMDTQKSMAHVIIPSLLVPPCQED</sequence>
<feature type="compositionally biased region" description="Polar residues" evidence="2">
    <location>
        <begin position="248"/>
        <end position="263"/>
    </location>
</feature>
<dbReference type="Proteomes" id="UP000095284">
    <property type="component" value="Unplaced"/>
</dbReference>
<feature type="region of interest" description="Disordered" evidence="2">
    <location>
        <begin position="420"/>
        <end position="442"/>
    </location>
</feature>
<dbReference type="SMART" id="SM00686">
    <property type="entry name" value="DM13"/>
    <property type="match status" value="1"/>
</dbReference>
<dbReference type="InterPro" id="IPR019545">
    <property type="entry name" value="DM13_domain"/>
</dbReference>
<proteinExistence type="predicted"/>
<accession>A0A1I7SQU1</accession>
<dbReference type="Proteomes" id="UP000582659">
    <property type="component" value="Unassembled WGS sequence"/>
</dbReference>
<dbReference type="EMBL" id="CAJFDI010000003">
    <property type="protein sequence ID" value="CAD5222469.1"/>
    <property type="molecule type" value="Genomic_DNA"/>
</dbReference>
<keyword evidence="3" id="KW-0732">Signal</keyword>
<evidence type="ECO:0000256" key="2">
    <source>
        <dbReference type="SAM" id="MobiDB-lite"/>
    </source>
</evidence>
<feature type="region of interest" description="Disordered" evidence="2">
    <location>
        <begin position="305"/>
        <end position="341"/>
    </location>
</feature>
<feature type="chain" id="PRO_5035360215" evidence="3">
    <location>
        <begin position="16"/>
        <end position="657"/>
    </location>
</feature>
<dbReference type="Proteomes" id="UP000659654">
    <property type="component" value="Unassembled WGS sequence"/>
</dbReference>
<evidence type="ECO:0000256" key="3">
    <source>
        <dbReference type="SAM" id="SignalP"/>
    </source>
</evidence>
<dbReference type="WBParaSite" id="BXY_1540400.1">
    <property type="protein sequence ID" value="BXY_1540400.1"/>
    <property type="gene ID" value="BXY_1540400"/>
</dbReference>